<dbReference type="PANTHER" id="PTHR48258:SF3">
    <property type="entry name" value="FK506-BINDING PROTEIN 4-LIKE ISOFORM X1"/>
    <property type="match status" value="1"/>
</dbReference>
<name>K3Y2Y9_SETIT</name>
<reference evidence="2" key="2">
    <citation type="submission" date="2018-08" db="UniProtKB">
        <authorList>
            <consortium name="EnsemblPlants"/>
        </authorList>
    </citation>
    <scope>IDENTIFICATION</scope>
    <source>
        <strain evidence="2">Yugu1</strain>
    </source>
</reference>
<dbReference type="Pfam" id="PF13960">
    <property type="entry name" value="DUF4218"/>
    <property type="match status" value="1"/>
</dbReference>
<dbReference type="HOGENOM" id="CLU_1763655_0_0_1"/>
<evidence type="ECO:0000313" key="2">
    <source>
        <dbReference type="EnsemblPlants" id="KQL10563"/>
    </source>
</evidence>
<organism evidence="2 3">
    <name type="scientific">Setaria italica</name>
    <name type="common">Foxtail millet</name>
    <name type="synonym">Panicum italicum</name>
    <dbReference type="NCBI Taxonomy" id="4555"/>
    <lineage>
        <taxon>Eukaryota</taxon>
        <taxon>Viridiplantae</taxon>
        <taxon>Streptophyta</taxon>
        <taxon>Embryophyta</taxon>
        <taxon>Tracheophyta</taxon>
        <taxon>Spermatophyta</taxon>
        <taxon>Magnoliopsida</taxon>
        <taxon>Liliopsida</taxon>
        <taxon>Poales</taxon>
        <taxon>Poaceae</taxon>
        <taxon>PACMAD clade</taxon>
        <taxon>Panicoideae</taxon>
        <taxon>Panicodae</taxon>
        <taxon>Paniceae</taxon>
        <taxon>Cenchrinae</taxon>
        <taxon>Setaria</taxon>
    </lineage>
</organism>
<dbReference type="Proteomes" id="UP000004995">
    <property type="component" value="Unassembled WGS sequence"/>
</dbReference>
<dbReference type="EMBL" id="AGNK02002432">
    <property type="status" value="NOT_ANNOTATED_CDS"/>
    <property type="molecule type" value="Genomic_DNA"/>
</dbReference>
<sequence>KIQKLKAKVQNKACVEGCIVEAQLVEEATNFLTLLFRSQARSIRNKIPRYDDGAANFKSSSDIGLFQVPGHCMKPRGVHELPKEKYEAAFLYILTNMPEMDEFFQDVHEQWKSRSRPRHDQIRELWLKGWKNSRGQHDPNFFDWFKEE</sequence>
<dbReference type="InParanoid" id="K3Y2Y9"/>
<dbReference type="eggNOG" id="ENOG502R497">
    <property type="taxonomic scope" value="Eukaryota"/>
</dbReference>
<dbReference type="OMA" id="YPGRCIS"/>
<dbReference type="EnsemblPlants" id="KQL10563">
    <property type="protein sequence ID" value="KQL10563"/>
    <property type="gene ID" value="SETIT_008573mg"/>
</dbReference>
<reference evidence="3" key="1">
    <citation type="journal article" date="2012" name="Nat. Biotechnol.">
        <title>Reference genome sequence of the model plant Setaria.</title>
        <authorList>
            <person name="Bennetzen J.L."/>
            <person name="Schmutz J."/>
            <person name="Wang H."/>
            <person name="Percifield R."/>
            <person name="Hawkins J."/>
            <person name="Pontaroli A.C."/>
            <person name="Estep M."/>
            <person name="Feng L."/>
            <person name="Vaughn J.N."/>
            <person name="Grimwood J."/>
            <person name="Jenkins J."/>
            <person name="Barry K."/>
            <person name="Lindquist E."/>
            <person name="Hellsten U."/>
            <person name="Deshpande S."/>
            <person name="Wang X."/>
            <person name="Wu X."/>
            <person name="Mitros T."/>
            <person name="Triplett J."/>
            <person name="Yang X."/>
            <person name="Ye C.Y."/>
            <person name="Mauro-Herrera M."/>
            <person name="Wang L."/>
            <person name="Li P."/>
            <person name="Sharma M."/>
            <person name="Sharma R."/>
            <person name="Ronald P.C."/>
            <person name="Panaud O."/>
            <person name="Kellogg E.A."/>
            <person name="Brutnell T.P."/>
            <person name="Doust A.N."/>
            <person name="Tuskan G.A."/>
            <person name="Rokhsar D."/>
            <person name="Devos K.M."/>
        </authorList>
    </citation>
    <scope>NUCLEOTIDE SEQUENCE [LARGE SCALE GENOMIC DNA]</scope>
    <source>
        <strain evidence="3">cv. Yugu1</strain>
    </source>
</reference>
<dbReference type="InterPro" id="IPR025452">
    <property type="entry name" value="DUF4218"/>
</dbReference>
<dbReference type="AlphaFoldDB" id="K3Y2Y9"/>
<evidence type="ECO:0000259" key="1">
    <source>
        <dbReference type="Pfam" id="PF13960"/>
    </source>
</evidence>
<protein>
    <recommendedName>
        <fullName evidence="1">DUF4218 domain-containing protein</fullName>
    </recommendedName>
</protein>
<dbReference type="PANTHER" id="PTHR48258">
    <property type="entry name" value="DUF4218 DOMAIN-CONTAINING PROTEIN-RELATED"/>
    <property type="match status" value="1"/>
</dbReference>
<feature type="domain" description="DUF4218" evidence="1">
    <location>
        <begin position="2"/>
        <end position="49"/>
    </location>
</feature>
<keyword evidence="3" id="KW-1185">Reference proteome</keyword>
<evidence type="ECO:0000313" key="3">
    <source>
        <dbReference type="Proteomes" id="UP000004995"/>
    </source>
</evidence>
<proteinExistence type="predicted"/>
<accession>K3Y2Y9</accession>
<dbReference type="Gramene" id="KQL10563">
    <property type="protein sequence ID" value="KQL10563"/>
    <property type="gene ID" value="SETIT_008573mg"/>
</dbReference>